<evidence type="ECO:0000313" key="3">
    <source>
        <dbReference type="EMBL" id="OOS06191.1"/>
    </source>
</evidence>
<keyword evidence="2" id="KW-0812">Transmembrane</keyword>
<keyword evidence="4" id="KW-1185">Reference proteome</keyword>
<keyword evidence="1" id="KW-1003">Cell membrane</keyword>
<feature type="transmembrane region" description="Helical" evidence="2">
    <location>
        <begin position="6"/>
        <end position="38"/>
    </location>
</feature>
<dbReference type="EMBL" id="MUYB01000009">
    <property type="protein sequence ID" value="OOS06191.1"/>
    <property type="molecule type" value="Genomic_DNA"/>
</dbReference>
<dbReference type="InterPro" id="IPR007401">
    <property type="entry name" value="DUF454"/>
</dbReference>
<comment type="caution">
    <text evidence="3">The sequence shown here is derived from an EMBL/GenBank/DDBJ whole genome shotgun (WGS) entry which is preliminary data.</text>
</comment>
<protein>
    <recommendedName>
        <fullName evidence="1">Inner membrane protein</fullName>
    </recommendedName>
</protein>
<name>A0A1T0B8V7_9PAST</name>
<organism evidence="3 4">
    <name type="scientific">[Haemophilus] felis</name>
    <dbReference type="NCBI Taxonomy" id="123822"/>
    <lineage>
        <taxon>Bacteria</taxon>
        <taxon>Pseudomonadati</taxon>
        <taxon>Pseudomonadota</taxon>
        <taxon>Gammaproteobacteria</taxon>
        <taxon>Pasteurellales</taxon>
        <taxon>Pasteurellaceae</taxon>
    </lineage>
</organism>
<evidence type="ECO:0000313" key="4">
    <source>
        <dbReference type="Proteomes" id="UP000190023"/>
    </source>
</evidence>
<keyword evidence="1 2" id="KW-0472">Membrane</keyword>
<keyword evidence="1" id="KW-0997">Cell inner membrane</keyword>
<gene>
    <name evidence="3" type="ORF">B0188_02415</name>
</gene>
<reference evidence="3 4" key="1">
    <citation type="submission" date="2017-02" db="EMBL/GenBank/DDBJ databases">
        <title>Draft genome sequence of Haemophilus felis CCUG 31170 type strain.</title>
        <authorList>
            <person name="Engstrom-Jakobsson H."/>
            <person name="Salva-Serra F."/>
            <person name="Thorell K."/>
            <person name="Gonzales-Siles L."/>
            <person name="Karlsson R."/>
            <person name="Boulund F."/>
            <person name="Engstrand L."/>
            <person name="Kristiansson E."/>
            <person name="Moore E."/>
        </authorList>
    </citation>
    <scope>NUCLEOTIDE SEQUENCE [LARGE SCALE GENOMIC DNA]</scope>
    <source>
        <strain evidence="3 4">CCUG 31170</strain>
    </source>
</reference>
<dbReference type="PANTHER" id="PTHR35813:SF1">
    <property type="entry name" value="INNER MEMBRANE PROTEIN YBAN"/>
    <property type="match status" value="1"/>
</dbReference>
<proteinExistence type="predicted"/>
<dbReference type="Proteomes" id="UP000190023">
    <property type="component" value="Unassembled WGS sequence"/>
</dbReference>
<comment type="subcellular location">
    <subcellularLocation>
        <location evidence="1">Cell inner membrane</location>
        <topology evidence="1">Multi-pass membrane protein</topology>
    </subcellularLocation>
</comment>
<dbReference type="PIRSF" id="PIRSF016789">
    <property type="entry name" value="DUF454"/>
    <property type="match status" value="1"/>
</dbReference>
<feature type="transmembrane region" description="Helical" evidence="2">
    <location>
        <begin position="96"/>
        <end position="113"/>
    </location>
</feature>
<dbReference type="GO" id="GO:0005886">
    <property type="term" value="C:plasma membrane"/>
    <property type="evidence" value="ECO:0007669"/>
    <property type="project" value="UniProtKB-SubCell"/>
</dbReference>
<dbReference type="AlphaFoldDB" id="A0A1T0B8V7"/>
<dbReference type="OrthoDB" id="5690292at2"/>
<evidence type="ECO:0000256" key="2">
    <source>
        <dbReference type="SAM" id="Phobius"/>
    </source>
</evidence>
<dbReference type="Pfam" id="PF04304">
    <property type="entry name" value="DUF454"/>
    <property type="match status" value="1"/>
</dbReference>
<dbReference type="PANTHER" id="PTHR35813">
    <property type="entry name" value="INNER MEMBRANE PROTEIN YBAN"/>
    <property type="match status" value="1"/>
</dbReference>
<feature type="transmembrane region" description="Helical" evidence="2">
    <location>
        <begin position="74"/>
        <end position="90"/>
    </location>
</feature>
<keyword evidence="2" id="KW-1133">Transmembrane helix</keyword>
<dbReference type="STRING" id="123822.B0188_02415"/>
<sequence>MKLLYIILGFIFLGIGIVGIILPIMPGTVFLLLALYFFGKGSDRLRDWFMQTQIYHKYLKSYNESRAMTKKTKIYILTLATVMLAIGFYFTPVSIGKVIIVLVLLTKYWYFFFKIKTIE</sequence>
<accession>A0A1T0B8V7</accession>
<evidence type="ECO:0000256" key="1">
    <source>
        <dbReference type="PIRNR" id="PIRNR016789"/>
    </source>
</evidence>